<evidence type="ECO:0000313" key="3">
    <source>
        <dbReference type="EMBL" id="EDT44132.1"/>
    </source>
</evidence>
<keyword evidence="1" id="KW-0812">Transmembrane</keyword>
<feature type="transmembrane region" description="Helical" evidence="1">
    <location>
        <begin position="43"/>
        <end position="65"/>
    </location>
</feature>
<dbReference type="Proteomes" id="UP000004814">
    <property type="component" value="Unassembled WGS sequence"/>
</dbReference>
<feature type="signal peptide" evidence="2">
    <location>
        <begin position="1"/>
        <end position="27"/>
    </location>
</feature>
<reference evidence="3 4" key="1">
    <citation type="submission" date="2008-03" db="EMBL/GenBank/DDBJ databases">
        <title>Sequencing of the draft genome and assembly of Burkholderia ambifaria MEX-5.</title>
        <authorList>
            <consortium name="US DOE Joint Genome Institute (JGI-PGF)"/>
            <person name="Copeland A."/>
            <person name="Lucas S."/>
            <person name="Lapidus A."/>
            <person name="Glavina del Rio T."/>
            <person name="Dalin E."/>
            <person name="Tice H."/>
            <person name="Bruce D."/>
            <person name="Goodwin L."/>
            <person name="Pitluck S."/>
            <person name="Larimer F."/>
            <person name="Land M.L."/>
            <person name="Hauser L."/>
            <person name="Tiedje J."/>
            <person name="Richardson P."/>
        </authorList>
    </citation>
    <scope>NUCLEOTIDE SEQUENCE [LARGE SCALE GENOMIC DNA]</scope>
    <source>
        <strain evidence="3 4">MEX-5</strain>
    </source>
</reference>
<dbReference type="EMBL" id="ABLK01000002">
    <property type="protein sequence ID" value="EDT44132.1"/>
    <property type="molecule type" value="Genomic_DNA"/>
</dbReference>
<sequence length="74" mass="7355">MKNQLMKKLALISVGAGVAVGSSGAFAQASGVDVTPVVTSINNVVPSIVSIGGAVLAVVVVAWGYKVVKGFLGR</sequence>
<gene>
    <name evidence="3" type="ORF">BamMEX5DRAFT_0147</name>
</gene>
<evidence type="ECO:0000256" key="2">
    <source>
        <dbReference type="SAM" id="SignalP"/>
    </source>
</evidence>
<dbReference type="Pfam" id="PF05356">
    <property type="entry name" value="Phage_Coat_B"/>
    <property type="match status" value="1"/>
</dbReference>
<keyword evidence="2" id="KW-0732">Signal</keyword>
<keyword evidence="1" id="KW-1133">Transmembrane helix</keyword>
<keyword evidence="1" id="KW-0472">Membrane</keyword>
<evidence type="ECO:0000256" key="1">
    <source>
        <dbReference type="SAM" id="Phobius"/>
    </source>
</evidence>
<evidence type="ECO:0000313" key="4">
    <source>
        <dbReference type="Proteomes" id="UP000004814"/>
    </source>
</evidence>
<keyword evidence="3" id="KW-0167">Capsid protein</keyword>
<dbReference type="PATRIC" id="fig|396597.7.peg.8423"/>
<dbReference type="InterPro" id="IPR008020">
    <property type="entry name" value="G8P"/>
</dbReference>
<dbReference type="RefSeq" id="WP_006756206.1">
    <property type="nucleotide sequence ID" value="NZ_ABLK01000002.1"/>
</dbReference>
<dbReference type="SUPFAM" id="SSF57987">
    <property type="entry name" value="Inovirus (filamentous phage) major coat protein"/>
    <property type="match status" value="1"/>
</dbReference>
<accession>B1SX81</accession>
<name>B1SX81_9BURK</name>
<keyword evidence="3" id="KW-0946">Virion</keyword>
<feature type="chain" id="PRO_5002769316" evidence="2">
    <location>
        <begin position="28"/>
        <end position="74"/>
    </location>
</feature>
<comment type="caution">
    <text evidence="3">The sequence shown here is derived from an EMBL/GenBank/DDBJ whole genome shotgun (WGS) entry which is preliminary data.</text>
</comment>
<organism evidence="3 4">
    <name type="scientific">Burkholderia ambifaria MEX-5</name>
    <dbReference type="NCBI Taxonomy" id="396597"/>
    <lineage>
        <taxon>Bacteria</taxon>
        <taxon>Pseudomonadati</taxon>
        <taxon>Pseudomonadota</taxon>
        <taxon>Betaproteobacteria</taxon>
        <taxon>Burkholderiales</taxon>
        <taxon>Burkholderiaceae</taxon>
        <taxon>Burkholderia</taxon>
        <taxon>Burkholderia cepacia complex</taxon>
    </lineage>
</organism>
<proteinExistence type="predicted"/>
<dbReference type="AlphaFoldDB" id="B1SX81"/>
<protein>
    <submittedName>
        <fullName evidence="3">Putative bacteriophage coat protein</fullName>
    </submittedName>
</protein>